<feature type="non-terminal residue" evidence="2">
    <location>
        <position position="1"/>
    </location>
</feature>
<protein>
    <submittedName>
        <fullName evidence="2">Uncharacterized protein</fullName>
    </submittedName>
</protein>
<feature type="compositionally biased region" description="Basic and acidic residues" evidence="1">
    <location>
        <begin position="23"/>
        <end position="33"/>
    </location>
</feature>
<evidence type="ECO:0000313" key="2">
    <source>
        <dbReference type="EMBL" id="CAA9558969.1"/>
    </source>
</evidence>
<accession>A0A6J4UWS9</accession>
<feature type="region of interest" description="Disordered" evidence="1">
    <location>
        <begin position="1"/>
        <end position="50"/>
    </location>
</feature>
<dbReference type="EMBL" id="CADCWK010000154">
    <property type="protein sequence ID" value="CAA9558969.1"/>
    <property type="molecule type" value="Genomic_DNA"/>
</dbReference>
<evidence type="ECO:0000256" key="1">
    <source>
        <dbReference type="SAM" id="MobiDB-lite"/>
    </source>
</evidence>
<sequence length="50" mass="5490">AARQDRHARTGNGFHCGPSGGGHRLDHRREPLPRHRHPPAPGQAGRRQAV</sequence>
<dbReference type="AlphaFoldDB" id="A0A6J4UWS9"/>
<organism evidence="2">
    <name type="scientific">uncultured Thermomicrobiales bacterium</name>
    <dbReference type="NCBI Taxonomy" id="1645740"/>
    <lineage>
        <taxon>Bacteria</taxon>
        <taxon>Pseudomonadati</taxon>
        <taxon>Thermomicrobiota</taxon>
        <taxon>Thermomicrobia</taxon>
        <taxon>Thermomicrobiales</taxon>
        <taxon>environmental samples</taxon>
    </lineage>
</organism>
<reference evidence="2" key="1">
    <citation type="submission" date="2020-02" db="EMBL/GenBank/DDBJ databases">
        <authorList>
            <person name="Meier V. D."/>
        </authorList>
    </citation>
    <scope>NUCLEOTIDE SEQUENCE</scope>
    <source>
        <strain evidence="2">AVDCRST_MAG33</strain>
    </source>
</reference>
<name>A0A6J4UWS9_9BACT</name>
<feature type="non-terminal residue" evidence="2">
    <location>
        <position position="50"/>
    </location>
</feature>
<proteinExistence type="predicted"/>
<gene>
    <name evidence="2" type="ORF">AVDCRST_MAG33-1511</name>
</gene>